<proteinExistence type="predicted"/>
<comment type="caution">
    <text evidence="1">The sequence shown here is derived from an EMBL/GenBank/DDBJ whole genome shotgun (WGS) entry which is preliminary data.</text>
</comment>
<gene>
    <name evidence="1" type="ORF">C1SCF055_LOCUS40066</name>
</gene>
<evidence type="ECO:0000313" key="2">
    <source>
        <dbReference type="EMBL" id="CAL1168603.1"/>
    </source>
</evidence>
<protein>
    <submittedName>
        <fullName evidence="1">Uncharacterized protein</fullName>
    </submittedName>
</protein>
<reference evidence="1" key="1">
    <citation type="submission" date="2022-10" db="EMBL/GenBank/DDBJ databases">
        <authorList>
            <person name="Chen Y."/>
            <person name="Dougan E. K."/>
            <person name="Chan C."/>
            <person name="Rhodes N."/>
            <person name="Thang M."/>
        </authorList>
    </citation>
    <scope>NUCLEOTIDE SEQUENCE</scope>
</reference>
<sequence>MLFSPASFYHAKYFNVLWLKLHGSSSILWCQQRWDKALSLWDLRSGTKALLEQVSASSSAAGTVQTLQSPLPPQDFTAFKNFDLEDRPVPVEGLASRRVTEMELADRTKQTFTDNWRRPLSVEDTFVAKLDKAKDKELWRTLRLLSYKQHDEVSPDDRTFILARVLILLQPWNANMNMNRKKLDLVPRCSDFRVYSLLWLTVLIRLLRALQASQVCEDIYVIPPAEYYPDQNVVWKLKRAPYGLKNSPKELLLKITGVDTLKKVTDSEQVFTEELLAELYAIGGGVADSLFVRSLVTVELDHQLEQWWRKGETFSTLPSALLHADAYAQYQSDFGTGTVFIYRLLRASCAAFEGMREFAIKIDECRFCQNVLRLERIAAGRWP</sequence>
<accession>A0A9P1DUT8</accession>
<name>A0A9P1DUT8_9DINO</name>
<dbReference type="EMBL" id="CAMXCT010006520">
    <property type="protein sequence ID" value="CAI4015228.1"/>
    <property type="molecule type" value="Genomic_DNA"/>
</dbReference>
<keyword evidence="3" id="KW-1185">Reference proteome</keyword>
<evidence type="ECO:0000313" key="1">
    <source>
        <dbReference type="EMBL" id="CAI4015228.1"/>
    </source>
</evidence>
<dbReference type="EMBL" id="CAMXCT030006520">
    <property type="protein sequence ID" value="CAL4802540.1"/>
    <property type="molecule type" value="Genomic_DNA"/>
</dbReference>
<dbReference type="EMBL" id="CAMXCT020006520">
    <property type="protein sequence ID" value="CAL1168603.1"/>
    <property type="molecule type" value="Genomic_DNA"/>
</dbReference>
<reference evidence="2" key="2">
    <citation type="submission" date="2024-04" db="EMBL/GenBank/DDBJ databases">
        <authorList>
            <person name="Chen Y."/>
            <person name="Shah S."/>
            <person name="Dougan E. K."/>
            <person name="Thang M."/>
            <person name="Chan C."/>
        </authorList>
    </citation>
    <scope>NUCLEOTIDE SEQUENCE [LARGE SCALE GENOMIC DNA]</scope>
</reference>
<evidence type="ECO:0000313" key="3">
    <source>
        <dbReference type="Proteomes" id="UP001152797"/>
    </source>
</evidence>
<organism evidence="1">
    <name type="scientific">Cladocopium goreaui</name>
    <dbReference type="NCBI Taxonomy" id="2562237"/>
    <lineage>
        <taxon>Eukaryota</taxon>
        <taxon>Sar</taxon>
        <taxon>Alveolata</taxon>
        <taxon>Dinophyceae</taxon>
        <taxon>Suessiales</taxon>
        <taxon>Symbiodiniaceae</taxon>
        <taxon>Cladocopium</taxon>
    </lineage>
</organism>
<dbReference type="Proteomes" id="UP001152797">
    <property type="component" value="Unassembled WGS sequence"/>
</dbReference>
<dbReference type="AlphaFoldDB" id="A0A9P1DUT8"/>